<dbReference type="AlphaFoldDB" id="A0A6A6YXX8"/>
<protein>
    <recommendedName>
        <fullName evidence="1">RapZ C-terminal domain-containing protein</fullName>
    </recommendedName>
</protein>
<dbReference type="Proteomes" id="UP000504636">
    <property type="component" value="Unplaced"/>
</dbReference>
<reference evidence="2 4" key="1">
    <citation type="journal article" date="2020" name="Stud. Mycol.">
        <title>101 Dothideomycetes genomes: a test case for predicting lifestyles and emergence of pathogens.</title>
        <authorList>
            <person name="Haridas S."/>
            <person name="Albert R."/>
            <person name="Binder M."/>
            <person name="Bloem J."/>
            <person name="Labutti K."/>
            <person name="Salamov A."/>
            <person name="Andreopoulos B."/>
            <person name="Baker S."/>
            <person name="Barry K."/>
            <person name="Bills G."/>
            <person name="Bluhm B."/>
            <person name="Cannon C."/>
            <person name="Castanera R."/>
            <person name="Culley D."/>
            <person name="Daum C."/>
            <person name="Ezra D."/>
            <person name="Gonzalez J."/>
            <person name="Henrissat B."/>
            <person name="Kuo A."/>
            <person name="Liang C."/>
            <person name="Lipzen A."/>
            <person name="Lutzoni F."/>
            <person name="Magnuson J."/>
            <person name="Mondo S."/>
            <person name="Nolan M."/>
            <person name="Ohm R."/>
            <person name="Pangilinan J."/>
            <person name="Park H.-J."/>
            <person name="Ramirez L."/>
            <person name="Alfaro M."/>
            <person name="Sun H."/>
            <person name="Tritt A."/>
            <person name="Yoshinaga Y."/>
            <person name="Zwiers L.-H."/>
            <person name="Turgeon B."/>
            <person name="Goodwin S."/>
            <person name="Spatafora J."/>
            <person name="Crous P."/>
            <person name="Grigoriev I."/>
        </authorList>
    </citation>
    <scope>NUCLEOTIDE SEQUENCE</scope>
    <source>
        <strain evidence="2 4">CBS 304.34</strain>
    </source>
</reference>
<dbReference type="GeneID" id="54454668"/>
<organism evidence="2">
    <name type="scientific">Mytilinidion resinicola</name>
    <dbReference type="NCBI Taxonomy" id="574789"/>
    <lineage>
        <taxon>Eukaryota</taxon>
        <taxon>Fungi</taxon>
        <taxon>Dikarya</taxon>
        <taxon>Ascomycota</taxon>
        <taxon>Pezizomycotina</taxon>
        <taxon>Dothideomycetes</taxon>
        <taxon>Pleosporomycetidae</taxon>
        <taxon>Mytilinidiales</taxon>
        <taxon>Mytilinidiaceae</taxon>
        <taxon>Mytilinidion</taxon>
    </lineage>
</organism>
<evidence type="ECO:0000313" key="4">
    <source>
        <dbReference type="RefSeq" id="XP_033580594.1"/>
    </source>
</evidence>
<evidence type="ECO:0000313" key="3">
    <source>
        <dbReference type="Proteomes" id="UP000504636"/>
    </source>
</evidence>
<dbReference type="InterPro" id="IPR005337">
    <property type="entry name" value="RapZ-like"/>
</dbReference>
<evidence type="ECO:0000313" key="2">
    <source>
        <dbReference type="EMBL" id="KAF2813630.1"/>
    </source>
</evidence>
<dbReference type="EMBL" id="MU003696">
    <property type="protein sequence ID" value="KAF2813630.1"/>
    <property type="molecule type" value="Genomic_DNA"/>
</dbReference>
<dbReference type="OrthoDB" id="10267139at2759"/>
<evidence type="ECO:0000259" key="1">
    <source>
        <dbReference type="Pfam" id="PF22740"/>
    </source>
</evidence>
<dbReference type="Pfam" id="PF22740">
    <property type="entry name" value="PapZ_C"/>
    <property type="match status" value="2"/>
</dbReference>
<dbReference type="PANTHER" id="PTHR30448:SF0">
    <property type="entry name" value="RNASE ADAPTER PROTEIN RAPZ"/>
    <property type="match status" value="1"/>
</dbReference>
<keyword evidence="3" id="KW-1185">Reference proteome</keyword>
<accession>A0A6A6YXX8</accession>
<proteinExistence type="predicted"/>
<feature type="domain" description="RapZ C-terminal" evidence="1">
    <location>
        <begin position="6"/>
        <end position="91"/>
    </location>
</feature>
<feature type="domain" description="RapZ C-terminal" evidence="1">
    <location>
        <begin position="148"/>
        <end position="276"/>
    </location>
</feature>
<dbReference type="InterPro" id="IPR053931">
    <property type="entry name" value="RapZ_C"/>
</dbReference>
<gene>
    <name evidence="2 4" type="ORF">BDZ99DRAFT_259644</name>
</gene>
<reference evidence="4" key="2">
    <citation type="submission" date="2020-04" db="EMBL/GenBank/DDBJ databases">
        <authorList>
            <consortium name="NCBI Genome Project"/>
        </authorList>
    </citation>
    <scope>NUCLEOTIDE SEQUENCE</scope>
    <source>
        <strain evidence="4">CBS 304.34</strain>
    </source>
</reference>
<sequence length="343" mass="40057">MLFRTEETGKSMLVQNALLEHEHNGIRFEAIYKDVKDAIEREKTDDPKAHVSVGLKCANGRRRSVAFAEMMAKRLKEEGVWKVEIVHRDLEKERIPEDLGKGLENFFVIWDHLTWNDIRKYFSGRVSQKKIALVVEKVKWELDPKPVKIKIISYGWRHGPSKEKHYAGLLDMSNVYMNGKELSRTTESGLSEYVQRGILEESLHNRIRYEQIYDITGFAVKNYIKDAHGRWHGETLKIGYKDDNGRHQSVAFAEMVGKKVTEKGLCEVEVVHRDVEKPIIRWNRDIILKETREEMQSFLAAYDNLTAEDLPYFFGDRISEDDMAIIFDGASDDGWLWRRREHG</sequence>
<dbReference type="PANTHER" id="PTHR30448">
    <property type="entry name" value="RNASE ADAPTER PROTEIN RAPZ"/>
    <property type="match status" value="1"/>
</dbReference>
<name>A0A6A6YXX8_9PEZI</name>
<dbReference type="GO" id="GO:0005524">
    <property type="term" value="F:ATP binding"/>
    <property type="evidence" value="ECO:0007669"/>
    <property type="project" value="InterPro"/>
</dbReference>
<dbReference type="RefSeq" id="XP_033580594.1">
    <property type="nucleotide sequence ID" value="XM_033713775.1"/>
</dbReference>
<reference evidence="4" key="3">
    <citation type="submission" date="2025-04" db="UniProtKB">
        <authorList>
            <consortium name="RefSeq"/>
        </authorList>
    </citation>
    <scope>IDENTIFICATION</scope>
    <source>
        <strain evidence="4">CBS 304.34</strain>
    </source>
</reference>